<accession>A0ABQ2NBC6</accession>
<reference evidence="7" key="1">
    <citation type="journal article" date="2019" name="Int. J. Syst. Evol. Microbiol.">
        <title>The Global Catalogue of Microorganisms (GCM) 10K type strain sequencing project: providing services to taxonomists for standard genome sequencing and annotation.</title>
        <authorList>
            <consortium name="The Broad Institute Genomics Platform"/>
            <consortium name="The Broad Institute Genome Sequencing Center for Infectious Disease"/>
            <person name="Wu L."/>
            <person name="Ma J."/>
        </authorList>
    </citation>
    <scope>NUCLEOTIDE SEQUENCE [LARGE SCALE GENOMIC DNA]</scope>
    <source>
        <strain evidence="7">CGMCC 4.7371</strain>
    </source>
</reference>
<dbReference type="PANTHER" id="PTHR30249:SF0">
    <property type="entry name" value="PLASTIDAL GLYCOLATE_GLYCERATE TRANSLOCATOR 1, CHLOROPLASTIC"/>
    <property type="match status" value="1"/>
</dbReference>
<evidence type="ECO:0000313" key="6">
    <source>
        <dbReference type="EMBL" id="GGO90224.1"/>
    </source>
</evidence>
<proteinExistence type="predicted"/>
<protein>
    <submittedName>
        <fullName evidence="6">LrgB family protein</fullName>
    </submittedName>
</protein>
<dbReference type="RefSeq" id="WP_188783994.1">
    <property type="nucleotide sequence ID" value="NZ_BMNI01000004.1"/>
</dbReference>
<evidence type="ECO:0000256" key="3">
    <source>
        <dbReference type="ARBA" id="ARBA00022989"/>
    </source>
</evidence>
<evidence type="ECO:0000256" key="1">
    <source>
        <dbReference type="ARBA" id="ARBA00004141"/>
    </source>
</evidence>
<name>A0ABQ2NBC6_9ACTN</name>
<organism evidence="6 7">
    <name type="scientific">Nocardioides phosphati</name>
    <dbReference type="NCBI Taxonomy" id="1867775"/>
    <lineage>
        <taxon>Bacteria</taxon>
        <taxon>Bacillati</taxon>
        <taxon>Actinomycetota</taxon>
        <taxon>Actinomycetes</taxon>
        <taxon>Propionibacteriales</taxon>
        <taxon>Nocardioidaceae</taxon>
        <taxon>Nocardioides</taxon>
    </lineage>
</organism>
<feature type="transmembrane region" description="Helical" evidence="5">
    <location>
        <begin position="212"/>
        <end position="235"/>
    </location>
</feature>
<gene>
    <name evidence="6" type="ORF">GCM10011584_21540</name>
</gene>
<evidence type="ECO:0000256" key="2">
    <source>
        <dbReference type="ARBA" id="ARBA00022692"/>
    </source>
</evidence>
<keyword evidence="2 5" id="KW-0812">Transmembrane</keyword>
<dbReference type="InterPro" id="IPR007300">
    <property type="entry name" value="CidB/LrgB"/>
</dbReference>
<feature type="transmembrane region" description="Helical" evidence="5">
    <location>
        <begin position="97"/>
        <end position="124"/>
    </location>
</feature>
<feature type="transmembrane region" description="Helical" evidence="5">
    <location>
        <begin position="64"/>
        <end position="85"/>
    </location>
</feature>
<dbReference type="Pfam" id="PF04172">
    <property type="entry name" value="LrgB"/>
    <property type="match status" value="1"/>
</dbReference>
<comment type="caution">
    <text evidence="6">The sequence shown here is derived from an EMBL/GenBank/DDBJ whole genome shotgun (WGS) entry which is preliminary data.</text>
</comment>
<feature type="transmembrane region" description="Helical" evidence="5">
    <location>
        <begin position="6"/>
        <end position="23"/>
    </location>
</feature>
<evidence type="ECO:0000256" key="5">
    <source>
        <dbReference type="SAM" id="Phobius"/>
    </source>
</evidence>
<feature type="transmembrane region" description="Helical" evidence="5">
    <location>
        <begin position="144"/>
        <end position="176"/>
    </location>
</feature>
<sequence>MTDALDWLRTSPLLGLFLTLLGYRLGQELQKRVPAAWKAVAQPVVVALVVIGLALWALDLSYEQYLVGGSIIGFFLGPATVALAVPLHRQAHHLGRMFVPMVVALPVGAVVSITTGVLAVRLLGGDHVLELTMAPKAATTPVSLAVSGAIGGLPALTAVLAIVTGIVGAVAGPAVLDLVRVRDRRARGLAIGASSHGIGTSRALREHPTEGAFSGLAMGLTALLVSLLTPVVLLLL</sequence>
<dbReference type="Proteomes" id="UP000655410">
    <property type="component" value="Unassembled WGS sequence"/>
</dbReference>
<dbReference type="EMBL" id="BMNI01000004">
    <property type="protein sequence ID" value="GGO90224.1"/>
    <property type="molecule type" value="Genomic_DNA"/>
</dbReference>
<keyword evidence="7" id="KW-1185">Reference proteome</keyword>
<keyword evidence="3 5" id="KW-1133">Transmembrane helix</keyword>
<keyword evidence="4 5" id="KW-0472">Membrane</keyword>
<evidence type="ECO:0000313" key="7">
    <source>
        <dbReference type="Proteomes" id="UP000655410"/>
    </source>
</evidence>
<dbReference type="PANTHER" id="PTHR30249">
    <property type="entry name" value="PUTATIVE SEROTONIN TRANSPORTER"/>
    <property type="match status" value="1"/>
</dbReference>
<feature type="transmembrane region" description="Helical" evidence="5">
    <location>
        <begin position="35"/>
        <end position="58"/>
    </location>
</feature>
<comment type="subcellular location">
    <subcellularLocation>
        <location evidence="1">Membrane</location>
        <topology evidence="1">Multi-pass membrane protein</topology>
    </subcellularLocation>
</comment>
<evidence type="ECO:0000256" key="4">
    <source>
        <dbReference type="ARBA" id="ARBA00023136"/>
    </source>
</evidence>